<dbReference type="EMBL" id="JAAVJH010000004">
    <property type="protein sequence ID" value="NJR78492.1"/>
    <property type="molecule type" value="Genomic_DNA"/>
</dbReference>
<comment type="caution">
    <text evidence="1">The sequence shown here is derived from an EMBL/GenBank/DDBJ whole genome shotgun (WGS) entry which is preliminary data.</text>
</comment>
<keyword evidence="2" id="KW-1185">Reference proteome</keyword>
<evidence type="ECO:0000313" key="2">
    <source>
        <dbReference type="Proteomes" id="UP000732399"/>
    </source>
</evidence>
<organism evidence="1 2">
    <name type="scientific">Sphingomonas corticis</name>
    <dbReference type="NCBI Taxonomy" id="2722791"/>
    <lineage>
        <taxon>Bacteria</taxon>
        <taxon>Pseudomonadati</taxon>
        <taxon>Pseudomonadota</taxon>
        <taxon>Alphaproteobacteria</taxon>
        <taxon>Sphingomonadales</taxon>
        <taxon>Sphingomonadaceae</taxon>
        <taxon>Sphingomonas</taxon>
    </lineage>
</organism>
<protein>
    <submittedName>
        <fullName evidence="1">Uncharacterized protein</fullName>
    </submittedName>
</protein>
<name>A0ABX1CKG9_9SPHN</name>
<dbReference type="Proteomes" id="UP000732399">
    <property type="component" value="Unassembled WGS sequence"/>
</dbReference>
<sequence length="167" mass="17069">MTAAAERAALARIGEHLVALAGERGERRARALVDRRPAPAAATFADLARAPDWLQRPRPALLRLATAAALVAMGPAVAASIDGAWLRELAARAGDEALDRAIGVAGHVPGGGVGGVAVDGIEALGFDLMRATLPPALHRYLLWAPSAGVAHPADLSRFAIDAVEGAA</sequence>
<reference evidence="1 2" key="1">
    <citation type="submission" date="2020-03" db="EMBL/GenBank/DDBJ databases">
        <authorList>
            <person name="Wang L."/>
            <person name="He N."/>
            <person name="Li Y."/>
            <person name="Fang Y."/>
            <person name="Zhang F."/>
        </authorList>
    </citation>
    <scope>NUCLEOTIDE SEQUENCE [LARGE SCALE GENOMIC DNA]</scope>
    <source>
        <strain evidence="1 2">36D10-4-7</strain>
    </source>
</reference>
<accession>A0ABX1CKG9</accession>
<proteinExistence type="predicted"/>
<dbReference type="RefSeq" id="WP_168134040.1">
    <property type="nucleotide sequence ID" value="NZ_JAAVJH010000004.1"/>
</dbReference>
<gene>
    <name evidence="1" type="ORF">HBH26_07835</name>
</gene>
<evidence type="ECO:0000313" key="1">
    <source>
        <dbReference type="EMBL" id="NJR78492.1"/>
    </source>
</evidence>